<dbReference type="SUPFAM" id="SSF52540">
    <property type="entry name" value="P-loop containing nucleoside triphosphate hydrolases"/>
    <property type="match status" value="1"/>
</dbReference>
<organism evidence="9 10">
    <name type="scientific">Fannyhessea vaginae DSM 15829</name>
    <dbReference type="NCBI Taxonomy" id="525256"/>
    <lineage>
        <taxon>Bacteria</taxon>
        <taxon>Bacillati</taxon>
        <taxon>Actinomycetota</taxon>
        <taxon>Coriobacteriia</taxon>
        <taxon>Coriobacteriales</taxon>
        <taxon>Atopobiaceae</taxon>
        <taxon>Fannyhessea</taxon>
    </lineage>
</organism>
<feature type="domain" description="ABC transporter" evidence="8">
    <location>
        <begin position="18"/>
        <end position="260"/>
    </location>
</feature>
<dbReference type="eggNOG" id="COG1135">
    <property type="taxonomic scope" value="Bacteria"/>
</dbReference>
<dbReference type="InterPro" id="IPR050086">
    <property type="entry name" value="MetN_ABC_transporter-like"/>
</dbReference>
<evidence type="ECO:0000259" key="8">
    <source>
        <dbReference type="PROSITE" id="PS50893"/>
    </source>
</evidence>
<dbReference type="SMART" id="SM00382">
    <property type="entry name" value="AAA"/>
    <property type="match status" value="1"/>
</dbReference>
<dbReference type="CDD" id="cd03258">
    <property type="entry name" value="ABC_MetN_methionine_transporter"/>
    <property type="match status" value="1"/>
</dbReference>
<dbReference type="InterPro" id="IPR045865">
    <property type="entry name" value="ACT-like_dom_sf"/>
</dbReference>
<dbReference type="PROSITE" id="PS00211">
    <property type="entry name" value="ABC_TRANSPORTER_1"/>
    <property type="match status" value="1"/>
</dbReference>
<name>F1T5T1_9ACTN</name>
<dbReference type="InterPro" id="IPR003593">
    <property type="entry name" value="AAA+_ATPase"/>
</dbReference>
<keyword evidence="5" id="KW-1278">Translocase</keyword>
<evidence type="ECO:0000313" key="9">
    <source>
        <dbReference type="EMBL" id="EGF23215.1"/>
    </source>
</evidence>
<keyword evidence="2" id="KW-1003">Cell membrane</keyword>
<keyword evidence="4 9" id="KW-0067">ATP-binding</keyword>
<protein>
    <submittedName>
        <fullName evidence="9">ABC transporter, ATP-binding protein</fullName>
    </submittedName>
</protein>
<dbReference type="AlphaFoldDB" id="F1T5T1"/>
<dbReference type="SUPFAM" id="SSF55021">
    <property type="entry name" value="ACT-like"/>
    <property type="match status" value="1"/>
</dbReference>
<dbReference type="InterPro" id="IPR003439">
    <property type="entry name" value="ABC_transporter-like_ATP-bd"/>
</dbReference>
<keyword evidence="10" id="KW-1185">Reference proteome</keyword>
<evidence type="ECO:0000256" key="7">
    <source>
        <dbReference type="ARBA" id="ARBA00023136"/>
    </source>
</evidence>
<evidence type="ECO:0000256" key="1">
    <source>
        <dbReference type="ARBA" id="ARBA00022448"/>
    </source>
</evidence>
<dbReference type="PANTHER" id="PTHR43166:SF30">
    <property type="entry name" value="METHIONINE IMPORT ATP-BINDING PROTEIN METN"/>
    <property type="match status" value="1"/>
</dbReference>
<dbReference type="GO" id="GO:0005524">
    <property type="term" value="F:ATP binding"/>
    <property type="evidence" value="ECO:0007669"/>
    <property type="project" value="UniProtKB-KW"/>
</dbReference>
<accession>F1T5T1</accession>
<dbReference type="InterPro" id="IPR017871">
    <property type="entry name" value="ABC_transporter-like_CS"/>
</dbReference>
<dbReference type="Gene3D" id="3.40.50.300">
    <property type="entry name" value="P-loop containing nucleotide triphosphate hydrolases"/>
    <property type="match status" value="1"/>
</dbReference>
<keyword evidence="6" id="KW-0029">Amino-acid transport</keyword>
<dbReference type="GO" id="GO:0016887">
    <property type="term" value="F:ATP hydrolysis activity"/>
    <property type="evidence" value="ECO:0007669"/>
    <property type="project" value="InterPro"/>
</dbReference>
<dbReference type="InterPro" id="IPR027417">
    <property type="entry name" value="P-loop_NTPase"/>
</dbReference>
<evidence type="ECO:0000256" key="5">
    <source>
        <dbReference type="ARBA" id="ARBA00022967"/>
    </source>
</evidence>
<keyword evidence="1" id="KW-0813">Transport</keyword>
<dbReference type="Gene3D" id="3.30.70.260">
    <property type="match status" value="1"/>
</dbReference>
<gene>
    <name evidence="9" type="ORF">HMPREF0091_10162</name>
</gene>
<dbReference type="PANTHER" id="PTHR43166">
    <property type="entry name" value="AMINO ACID IMPORT ATP-BINDING PROTEIN"/>
    <property type="match status" value="1"/>
</dbReference>
<dbReference type="InterPro" id="IPR041701">
    <property type="entry name" value="MetN_ABC"/>
</dbReference>
<keyword evidence="7" id="KW-0472">Membrane</keyword>
<comment type="caution">
    <text evidence="9">The sequence shown here is derived from an EMBL/GenBank/DDBJ whole genome shotgun (WGS) entry which is preliminary data.</text>
</comment>
<reference evidence="9 10" key="1">
    <citation type="submission" date="2011-02" db="EMBL/GenBank/DDBJ databases">
        <authorList>
            <person name="Muzny D."/>
            <person name="Qin X."/>
            <person name="Buhay C."/>
            <person name="Dugan-Rocha S."/>
            <person name="Ding Y."/>
            <person name="Chen G."/>
            <person name="Hawes A."/>
            <person name="Holder M."/>
            <person name="Jhangiani S."/>
            <person name="Johnson A."/>
            <person name="Khan Z."/>
            <person name="Li Z."/>
            <person name="Liu W."/>
            <person name="Liu X."/>
            <person name="Perez L."/>
            <person name="Shen H."/>
            <person name="Wang Q."/>
            <person name="Watt J."/>
            <person name="Xi L."/>
            <person name="Xin Y."/>
            <person name="Zhou J."/>
            <person name="Deng J."/>
            <person name="Jiang H."/>
            <person name="Liu Y."/>
            <person name="Qu J."/>
            <person name="Song X.-Z."/>
            <person name="Zhang L."/>
            <person name="Villasana D."/>
            <person name="Johnson A."/>
            <person name="Liu J."/>
            <person name="Liyanage D."/>
            <person name="Lorensuhewa L."/>
            <person name="Robinson T."/>
            <person name="Song A."/>
            <person name="Song B.-B."/>
            <person name="Dinh H."/>
            <person name="Thornton R."/>
            <person name="Coyle M."/>
            <person name="Francisco L."/>
            <person name="Jackson L."/>
            <person name="Javaid M."/>
            <person name="Korchina V."/>
            <person name="Kovar C."/>
            <person name="Mata R."/>
            <person name="Mathew T."/>
            <person name="Ngo R."/>
            <person name="Nguyen L."/>
            <person name="Nguyen N."/>
            <person name="Okwuonu G."/>
            <person name="Ongeri F."/>
            <person name="Pham C."/>
            <person name="Simmons D."/>
            <person name="Wilczek-Boney K."/>
            <person name="Hale W."/>
            <person name="Jakkamsetti A."/>
            <person name="Pham P."/>
            <person name="Ruth R."/>
            <person name="San Lucas F."/>
            <person name="Warren J."/>
            <person name="Zhang J."/>
            <person name="Zhao Z."/>
            <person name="Zhou C."/>
            <person name="Zhu D."/>
            <person name="Lee S."/>
            <person name="Bess C."/>
            <person name="Blankenburg K."/>
            <person name="Forbes L."/>
            <person name="Fu Q."/>
            <person name="Gubbala S."/>
            <person name="Hirani K."/>
            <person name="Jayaseelan J.C."/>
            <person name="Lara F."/>
            <person name="Munidasa M."/>
            <person name="Palculict T."/>
            <person name="Patil S."/>
            <person name="Pu L.-L."/>
            <person name="Saada N."/>
            <person name="Tang L."/>
            <person name="Weissenberger G."/>
            <person name="Zhu Y."/>
            <person name="Hemphill L."/>
            <person name="Shang Y."/>
            <person name="Youmans B."/>
            <person name="Ayvaz T."/>
            <person name="Ross M."/>
            <person name="Santibanez J."/>
            <person name="Aqrawi P."/>
            <person name="Gross S."/>
            <person name="Joshi V."/>
            <person name="Fowler G."/>
            <person name="Nazareth L."/>
            <person name="Reid J."/>
            <person name="Worley K."/>
            <person name="Petrosino J."/>
            <person name="Highlander S."/>
            <person name="Gibbs R."/>
        </authorList>
    </citation>
    <scope>NUCLEOTIDE SEQUENCE [LARGE SCALE GENOMIC DNA]</scope>
    <source>
        <strain evidence="9 10">DSM 15829</strain>
    </source>
</reference>
<evidence type="ECO:0000256" key="3">
    <source>
        <dbReference type="ARBA" id="ARBA00022741"/>
    </source>
</evidence>
<evidence type="ECO:0000256" key="6">
    <source>
        <dbReference type="ARBA" id="ARBA00022970"/>
    </source>
</evidence>
<evidence type="ECO:0000256" key="2">
    <source>
        <dbReference type="ARBA" id="ARBA00022475"/>
    </source>
</evidence>
<dbReference type="PROSITE" id="PS50893">
    <property type="entry name" value="ABC_TRANSPORTER_2"/>
    <property type="match status" value="1"/>
</dbReference>
<keyword evidence="3" id="KW-0547">Nucleotide-binding</keyword>
<evidence type="ECO:0000256" key="4">
    <source>
        <dbReference type="ARBA" id="ARBA00022840"/>
    </source>
</evidence>
<proteinExistence type="predicted"/>
<sequence length="396" mass="43754">MLWVSLAGIEVTMENPIISINHAHKTFTQGGKSKYTHTALEDVSLSVETGDIMGIIGYSGAGKSTLVRLINGLEKVDSGNISVFDKDITHLSETQLRPFRQKIGMIFQQFNLFSSKTVAQNIAYPLVQDRWRRDFQERRVAKLLDYVGLSEYAHAYPSQLSGGQKQRVGIARALALQPKILLADEATSALDPKTTQEVLNLLKRVNAELGITVVLITHQMDVVAKIAKHVAVMETARIVEQGPAFKIFARPQTSITQNFVRAAVDCAPTKEELEVLRAQHPGRLISVIMRDEDAHNGIASSGDHISAMLTHRSITNAILCGGVKMIGDKSLGTFTYELYGDVSRMDEYISDLARENSIVDFGSAEHPIPWSKAYETYQTLDEKRCSAYSNTATDAN</sequence>
<dbReference type="Proteomes" id="UP000005947">
    <property type="component" value="Unassembled WGS sequence"/>
</dbReference>
<dbReference type="EMBL" id="ACGK02000001">
    <property type="protein sequence ID" value="EGF23215.1"/>
    <property type="molecule type" value="Genomic_DNA"/>
</dbReference>
<dbReference type="Pfam" id="PF00005">
    <property type="entry name" value="ABC_tran"/>
    <property type="match status" value="1"/>
</dbReference>
<dbReference type="GO" id="GO:0006865">
    <property type="term" value="P:amino acid transport"/>
    <property type="evidence" value="ECO:0007669"/>
    <property type="project" value="UniProtKB-KW"/>
</dbReference>
<evidence type="ECO:0000313" key="10">
    <source>
        <dbReference type="Proteomes" id="UP000005947"/>
    </source>
</evidence>